<evidence type="ECO:0000256" key="4">
    <source>
        <dbReference type="ARBA" id="ARBA00022825"/>
    </source>
</evidence>
<dbReference type="PRINTS" id="PR00723">
    <property type="entry name" value="SUBTILISIN"/>
</dbReference>
<keyword evidence="4" id="KW-0720">Serine protease</keyword>
<dbReference type="AlphaFoldDB" id="A0A9W6KVS9"/>
<proteinExistence type="inferred from homology"/>
<dbReference type="PROSITE" id="PS51892">
    <property type="entry name" value="SUBTILASE"/>
    <property type="match status" value="1"/>
</dbReference>
<organism evidence="9 10">
    <name type="scientific">Dactylosporangium matsuzakiense</name>
    <dbReference type="NCBI Taxonomy" id="53360"/>
    <lineage>
        <taxon>Bacteria</taxon>
        <taxon>Bacillati</taxon>
        <taxon>Actinomycetota</taxon>
        <taxon>Actinomycetes</taxon>
        <taxon>Micromonosporales</taxon>
        <taxon>Micromonosporaceae</taxon>
        <taxon>Dactylosporangium</taxon>
    </lineage>
</organism>
<name>A0A9W6KVS9_9ACTN</name>
<evidence type="ECO:0000259" key="6">
    <source>
        <dbReference type="Pfam" id="PF00082"/>
    </source>
</evidence>
<dbReference type="EMBL" id="BSFP01000103">
    <property type="protein sequence ID" value="GLL07609.1"/>
    <property type="molecule type" value="Genomic_DNA"/>
</dbReference>
<evidence type="ECO:0000256" key="1">
    <source>
        <dbReference type="ARBA" id="ARBA00011073"/>
    </source>
</evidence>
<evidence type="ECO:0000313" key="9">
    <source>
        <dbReference type="EMBL" id="GLL07609.1"/>
    </source>
</evidence>
<reference evidence="9" key="2">
    <citation type="submission" date="2023-01" db="EMBL/GenBank/DDBJ databases">
        <authorList>
            <person name="Sun Q."/>
            <person name="Evtushenko L."/>
        </authorList>
    </citation>
    <scope>NUCLEOTIDE SEQUENCE</scope>
    <source>
        <strain evidence="9">VKM Ac-1321</strain>
    </source>
</reference>
<dbReference type="RefSeq" id="WP_261959954.1">
    <property type="nucleotide sequence ID" value="NZ_BSFP01000103.1"/>
</dbReference>
<dbReference type="SUPFAM" id="SSF89372">
    <property type="entry name" value="Fucose-specific lectin"/>
    <property type="match status" value="2"/>
</dbReference>
<keyword evidence="2" id="KW-0645">Protease</keyword>
<dbReference type="PANTHER" id="PTHR43806">
    <property type="entry name" value="PEPTIDASE S8"/>
    <property type="match status" value="1"/>
</dbReference>
<feature type="domain" description="Inhibitor I9" evidence="7">
    <location>
        <begin position="43"/>
        <end position="116"/>
    </location>
</feature>
<keyword evidence="10" id="KW-1185">Reference proteome</keyword>
<evidence type="ECO:0000313" key="10">
    <source>
        <dbReference type="Proteomes" id="UP001143480"/>
    </source>
</evidence>
<evidence type="ECO:0000256" key="5">
    <source>
        <dbReference type="PROSITE-ProRule" id="PRU01240"/>
    </source>
</evidence>
<dbReference type="Pfam" id="PF26607">
    <property type="entry name" value="DUF8189"/>
    <property type="match status" value="1"/>
</dbReference>
<dbReference type="Proteomes" id="UP001143480">
    <property type="component" value="Unassembled WGS sequence"/>
</dbReference>
<evidence type="ECO:0000259" key="7">
    <source>
        <dbReference type="Pfam" id="PF05922"/>
    </source>
</evidence>
<feature type="domain" description="PLL-like beta propeller" evidence="8">
    <location>
        <begin position="605"/>
        <end position="731"/>
    </location>
</feature>
<comment type="similarity">
    <text evidence="1 5">Belongs to the peptidase S8 family.</text>
</comment>
<dbReference type="Gene3D" id="3.40.50.200">
    <property type="entry name" value="Peptidase S8/S53 domain"/>
    <property type="match status" value="1"/>
</dbReference>
<dbReference type="Pfam" id="PF00082">
    <property type="entry name" value="Peptidase_S8"/>
    <property type="match status" value="1"/>
</dbReference>
<dbReference type="FunFam" id="3.40.50.200:FF:000016">
    <property type="entry name" value="Proprotein convertase subtilisin/kexin type 9"/>
    <property type="match status" value="1"/>
</dbReference>
<dbReference type="InterPro" id="IPR058502">
    <property type="entry name" value="PLL-like_beta-prop"/>
</dbReference>
<dbReference type="PANTHER" id="PTHR43806:SF11">
    <property type="entry name" value="CEREVISIN-RELATED"/>
    <property type="match status" value="1"/>
</dbReference>
<keyword evidence="3" id="KW-0378">Hydrolase</keyword>
<comment type="caution">
    <text evidence="9">The sequence shown here is derived from an EMBL/GenBank/DDBJ whole genome shotgun (WGS) entry which is preliminary data.</text>
</comment>
<dbReference type="SUPFAM" id="SSF52743">
    <property type="entry name" value="Subtilisin-like"/>
    <property type="match status" value="1"/>
</dbReference>
<comment type="caution">
    <text evidence="5">Lacks conserved residue(s) required for the propagation of feature annotation.</text>
</comment>
<dbReference type="InterPro" id="IPR034193">
    <property type="entry name" value="PCSK9_ProteinaseK-like"/>
</dbReference>
<dbReference type="InterPro" id="IPR050131">
    <property type="entry name" value="Peptidase_S8_subtilisin-like"/>
</dbReference>
<reference evidence="9" key="1">
    <citation type="journal article" date="2014" name="Int. J. Syst. Evol. Microbiol.">
        <title>Complete genome sequence of Corynebacterium casei LMG S-19264T (=DSM 44701T), isolated from a smear-ripened cheese.</title>
        <authorList>
            <consortium name="US DOE Joint Genome Institute (JGI-PGF)"/>
            <person name="Walter F."/>
            <person name="Albersmeier A."/>
            <person name="Kalinowski J."/>
            <person name="Ruckert C."/>
        </authorList>
    </citation>
    <scope>NUCLEOTIDE SEQUENCE</scope>
    <source>
        <strain evidence="9">VKM Ac-1321</strain>
    </source>
</reference>
<dbReference type="Pfam" id="PF05922">
    <property type="entry name" value="Inhibitor_I9"/>
    <property type="match status" value="1"/>
</dbReference>
<dbReference type="InterPro" id="IPR010259">
    <property type="entry name" value="S8pro/Inhibitor_I9"/>
</dbReference>
<evidence type="ECO:0000256" key="2">
    <source>
        <dbReference type="ARBA" id="ARBA00022670"/>
    </source>
</evidence>
<dbReference type="InterPro" id="IPR036852">
    <property type="entry name" value="Peptidase_S8/S53_dom_sf"/>
</dbReference>
<evidence type="ECO:0000256" key="3">
    <source>
        <dbReference type="ARBA" id="ARBA00022801"/>
    </source>
</evidence>
<dbReference type="InterPro" id="IPR015500">
    <property type="entry name" value="Peptidase_S8_subtilisin-rel"/>
</dbReference>
<evidence type="ECO:0000259" key="8">
    <source>
        <dbReference type="Pfam" id="PF26607"/>
    </source>
</evidence>
<dbReference type="CDD" id="cd04077">
    <property type="entry name" value="Peptidases_S8_PCSK9_ProteinaseK_like"/>
    <property type="match status" value="1"/>
</dbReference>
<dbReference type="GO" id="GO:0004252">
    <property type="term" value="F:serine-type endopeptidase activity"/>
    <property type="evidence" value="ECO:0007669"/>
    <property type="project" value="InterPro"/>
</dbReference>
<evidence type="ECO:0008006" key="11">
    <source>
        <dbReference type="Google" id="ProtNLM"/>
    </source>
</evidence>
<accession>A0A9W6KVS9</accession>
<dbReference type="Gene3D" id="2.120.10.70">
    <property type="entry name" value="Fucose-specific lectin"/>
    <property type="match status" value="1"/>
</dbReference>
<dbReference type="GO" id="GO:0005615">
    <property type="term" value="C:extracellular space"/>
    <property type="evidence" value="ECO:0007669"/>
    <property type="project" value="TreeGrafter"/>
</dbReference>
<sequence length="750" mass="79083">MRGRLGVVAATVAVVVGGVGAVARAAPGEGTVYGDAGAVYSGYVVQLKDAPGALDAAAAADLVSARAADLAQRFGGTVREQYSSALSGFAIGGINETQARQLAAAPEVERVERNVLIRRAAQPPVTATGTQSGPSWGLDRIDHHERSIDGAFDYPNTAPGVTAYIVDGGIRISHNDFAGRAAYGRNFVDRVTNPINDPANANNSNDPANANDCDGYGTHVAGTVGGTTYGVAKQIALVAVRVLDCLSAGFISEMVGGIDWVTAHAQHPAVAVFDVWTARTILIDAAVQRSIGSGVTWVAPAGDWYEGGYNACYYSPAGGADTIVVGASSYYDSPAYYSNYGGCLDMWAPGDSIPGDGIASDVDQKTMSGSSMAAAYATGAAALILQAHQNYTPTQIRNALVQSSTVGALDMKAIPAYASAASQNRLLYVRQAEPSRPVGKTQTLFNPKYGTTEVYARSDNADHLMYAYWSRDWSAWMDLGGPIVGDPAVLYNPNYGTTEVYARLSNNHLGYRYFLGGWSSWIDLGGSLAGNPSVIFNPHSGTTEVYVRTAANSLAYVYYAGGWSGWTDLGGSLTGDPGVLYNPKFGTTEAYAVTGGGLAYQYYLGGWSGWTGLGGTVQGTPAVLYNPRYGTTEVYLRTAADQLAYVYYLGGWSAWTPLGGALDQDPGVIYNRASGTTEVYVHTPANTLQYVYYLGGWSGWNDLGGTTAGSPAVLYNPRFGTTEAYTLAQDGHAYYKYYAGGWSDYIDITA</sequence>
<dbReference type="GO" id="GO:0006508">
    <property type="term" value="P:proteolysis"/>
    <property type="evidence" value="ECO:0007669"/>
    <property type="project" value="UniProtKB-KW"/>
</dbReference>
<protein>
    <recommendedName>
        <fullName evidence="11">Subtilisin family serine protease</fullName>
    </recommendedName>
</protein>
<gene>
    <name evidence="9" type="ORF">GCM10017581_093630</name>
</gene>
<feature type="domain" description="Peptidase S8/S53" evidence="6">
    <location>
        <begin position="163"/>
        <end position="405"/>
    </location>
</feature>
<dbReference type="InterPro" id="IPR000209">
    <property type="entry name" value="Peptidase_S8/S53_dom"/>
</dbReference>